<dbReference type="AlphaFoldDB" id="A0A0A0BWN3"/>
<dbReference type="Gene3D" id="3.20.20.450">
    <property type="entry name" value="EAL domain"/>
    <property type="match status" value="1"/>
</dbReference>
<feature type="domain" description="PAS" evidence="3">
    <location>
        <begin position="48"/>
        <end position="93"/>
    </location>
</feature>
<dbReference type="CDD" id="cd01949">
    <property type="entry name" value="GGDEF"/>
    <property type="match status" value="1"/>
</dbReference>
<evidence type="ECO:0000259" key="3">
    <source>
        <dbReference type="PROSITE" id="PS50112"/>
    </source>
</evidence>
<dbReference type="SUPFAM" id="SSF55073">
    <property type="entry name" value="Nucleotide cyclase"/>
    <property type="match status" value="1"/>
</dbReference>
<evidence type="ECO:0000259" key="4">
    <source>
        <dbReference type="PROSITE" id="PS50113"/>
    </source>
</evidence>
<name>A0A0A0BWN3_9CELL</name>
<evidence type="ECO:0000259" key="5">
    <source>
        <dbReference type="PROSITE" id="PS50883"/>
    </source>
</evidence>
<dbReference type="PROSITE" id="PS50113">
    <property type="entry name" value="PAC"/>
    <property type="match status" value="1"/>
</dbReference>
<comment type="caution">
    <text evidence="7">The sequence shown here is derived from an EMBL/GenBank/DDBJ whole genome shotgun (WGS) entry which is preliminary data.</text>
</comment>
<dbReference type="InterPro" id="IPR000700">
    <property type="entry name" value="PAS-assoc_C"/>
</dbReference>
<dbReference type="PANTHER" id="PTHR44757:SF2">
    <property type="entry name" value="BIOFILM ARCHITECTURE MAINTENANCE PROTEIN MBAA"/>
    <property type="match status" value="1"/>
</dbReference>
<sequence>MAQIPSGPAWFAAAVVVAALCLVLVVLWWRARVAAGRLGADRVTAAQARARLEAVLSAGREGLVVHSPAGVVLEVNAAAAAAMGVSRSEVVGRRLTDLPVTWVNDDGEQVAVAAVFARRPPPAPGDLGAYSVGLVQRGGSAPHWVQPATSELADEQGTPQLVTTFTDMTGPREVRAALARSELQFRAAMENAPIGMALMDPQWCLEEVNPAFAVLLGTVPEALVGRDLSSFSHPEDRAAERRAVGRLLSGHDERFTLDKRYLRADGSTVWVSLDVVLVRCPDGRPDHFVTQVTDVTELRTQAEMLAHRAAHDPLTGLANRLLMQAVLQKAVELPDAVGRVAVIVVDLDEFKQINDRYGHAAGDAVLTHVAGVLRAATGSRGTVARLGGDEFVVVIHEGDAARAGFEVAAGIHRGLRTPVRVERTRLQVRASVGVAVADHDLVQQGPMALLAAADAAVYRAKAGGRSRTEVYDASMAEPDGAPPEGSGTELGGAIEHGQLVLHYQPVVELASGRVVGHEALVRWQHPVHGLLMPGEFLDAAGQAGLGGALGSAVVRQAVAHLVRGATPGWVSVNLSAQQLSDPDLVEGVLAEVGRHGIEPGRLVVELTEAGLEPDGPVRHGLTRLRAAGVPVLLDDFGTGVWPLSYLRDMPVDGVKLDMSFTAGIPADPAAEQVSRALAALAQQMELATVAEGVETEAQALVLQEAGWVHGQGWWFGEGRSEPVTGL</sequence>
<dbReference type="Gene3D" id="3.30.450.20">
    <property type="entry name" value="PAS domain"/>
    <property type="match status" value="2"/>
</dbReference>
<dbReference type="InterPro" id="IPR013655">
    <property type="entry name" value="PAS_fold_3"/>
</dbReference>
<evidence type="ECO:0000259" key="6">
    <source>
        <dbReference type="PROSITE" id="PS50887"/>
    </source>
</evidence>
<reference evidence="7 8" key="1">
    <citation type="submission" date="2013-08" db="EMBL/GenBank/DDBJ databases">
        <title>Genome sequencing of Cellulomonas bogoriensis 69B4.</title>
        <authorList>
            <person name="Chen F."/>
            <person name="Li Y."/>
            <person name="Wang G."/>
        </authorList>
    </citation>
    <scope>NUCLEOTIDE SEQUENCE [LARGE SCALE GENOMIC DNA]</scope>
    <source>
        <strain evidence="7 8">69B4</strain>
    </source>
</reference>
<dbReference type="InterPro" id="IPR043128">
    <property type="entry name" value="Rev_trsase/Diguanyl_cyclase"/>
</dbReference>
<keyword evidence="8" id="KW-1185">Reference proteome</keyword>
<dbReference type="Pfam" id="PF00563">
    <property type="entry name" value="EAL"/>
    <property type="match status" value="1"/>
</dbReference>
<feature type="domain" description="PAC" evidence="4">
    <location>
        <begin position="255"/>
        <end position="307"/>
    </location>
</feature>
<keyword evidence="2" id="KW-1133">Transmembrane helix</keyword>
<evidence type="ECO:0000313" key="8">
    <source>
        <dbReference type="Proteomes" id="UP000054314"/>
    </source>
</evidence>
<dbReference type="PROSITE" id="PS50112">
    <property type="entry name" value="PAS"/>
    <property type="match status" value="2"/>
</dbReference>
<dbReference type="InterPro" id="IPR052155">
    <property type="entry name" value="Biofilm_reg_signaling"/>
</dbReference>
<dbReference type="PROSITE" id="PS50887">
    <property type="entry name" value="GGDEF"/>
    <property type="match status" value="1"/>
</dbReference>
<dbReference type="SUPFAM" id="SSF141868">
    <property type="entry name" value="EAL domain-like"/>
    <property type="match status" value="1"/>
</dbReference>
<keyword evidence="2" id="KW-0812">Transmembrane</keyword>
<dbReference type="PROSITE" id="PS50883">
    <property type="entry name" value="EAL"/>
    <property type="match status" value="1"/>
</dbReference>
<dbReference type="InterPro" id="IPR001610">
    <property type="entry name" value="PAC"/>
</dbReference>
<dbReference type="InterPro" id="IPR029787">
    <property type="entry name" value="Nucleotide_cyclase"/>
</dbReference>
<evidence type="ECO:0000256" key="1">
    <source>
        <dbReference type="SAM" id="MobiDB-lite"/>
    </source>
</evidence>
<feature type="domain" description="PAS" evidence="3">
    <location>
        <begin position="181"/>
        <end position="251"/>
    </location>
</feature>
<feature type="transmembrane region" description="Helical" evidence="2">
    <location>
        <begin position="9"/>
        <end position="29"/>
    </location>
</feature>
<evidence type="ECO:0000313" key="7">
    <source>
        <dbReference type="EMBL" id="KGM12321.1"/>
    </source>
</evidence>
<dbReference type="SMART" id="SM00052">
    <property type="entry name" value="EAL"/>
    <property type="match status" value="1"/>
</dbReference>
<dbReference type="Proteomes" id="UP000054314">
    <property type="component" value="Unassembled WGS sequence"/>
</dbReference>
<dbReference type="CDD" id="cd01948">
    <property type="entry name" value="EAL"/>
    <property type="match status" value="1"/>
</dbReference>
<dbReference type="NCBIfam" id="TIGR00254">
    <property type="entry name" value="GGDEF"/>
    <property type="match status" value="1"/>
</dbReference>
<dbReference type="SMART" id="SM00091">
    <property type="entry name" value="PAS"/>
    <property type="match status" value="2"/>
</dbReference>
<evidence type="ECO:0000256" key="2">
    <source>
        <dbReference type="SAM" id="Phobius"/>
    </source>
</evidence>
<protein>
    <recommendedName>
        <fullName evidence="9">Diguanylate cyclase</fullName>
    </recommendedName>
</protein>
<organism evidence="7 8">
    <name type="scientific">Cellulomonas bogoriensis 69B4 = DSM 16987</name>
    <dbReference type="NCBI Taxonomy" id="1386082"/>
    <lineage>
        <taxon>Bacteria</taxon>
        <taxon>Bacillati</taxon>
        <taxon>Actinomycetota</taxon>
        <taxon>Actinomycetes</taxon>
        <taxon>Micrococcales</taxon>
        <taxon>Cellulomonadaceae</taxon>
        <taxon>Cellulomonas</taxon>
    </lineage>
</organism>
<dbReference type="InterPro" id="IPR001633">
    <property type="entry name" value="EAL_dom"/>
</dbReference>
<dbReference type="Gene3D" id="3.30.70.270">
    <property type="match status" value="1"/>
</dbReference>
<proteinExistence type="predicted"/>
<dbReference type="NCBIfam" id="TIGR00229">
    <property type="entry name" value="sensory_box"/>
    <property type="match status" value="1"/>
</dbReference>
<dbReference type="SUPFAM" id="SSF55785">
    <property type="entry name" value="PYP-like sensor domain (PAS domain)"/>
    <property type="match status" value="2"/>
</dbReference>
<keyword evidence="2" id="KW-0472">Membrane</keyword>
<dbReference type="PANTHER" id="PTHR44757">
    <property type="entry name" value="DIGUANYLATE CYCLASE DGCP"/>
    <property type="match status" value="1"/>
</dbReference>
<dbReference type="InterPro" id="IPR000160">
    <property type="entry name" value="GGDEF_dom"/>
</dbReference>
<dbReference type="InterPro" id="IPR000014">
    <property type="entry name" value="PAS"/>
</dbReference>
<dbReference type="CDD" id="cd00130">
    <property type="entry name" value="PAS"/>
    <property type="match status" value="1"/>
</dbReference>
<gene>
    <name evidence="7" type="ORF">N869_00240</name>
</gene>
<feature type="region of interest" description="Disordered" evidence="1">
    <location>
        <begin position="469"/>
        <end position="491"/>
    </location>
</feature>
<dbReference type="RefSeq" id="WP_035060813.1">
    <property type="nucleotide sequence ID" value="NZ_AXCZ01000097.1"/>
</dbReference>
<feature type="domain" description="EAL" evidence="5">
    <location>
        <begin position="483"/>
        <end position="726"/>
    </location>
</feature>
<dbReference type="InterPro" id="IPR035919">
    <property type="entry name" value="EAL_sf"/>
</dbReference>
<dbReference type="OrthoDB" id="23692at2"/>
<dbReference type="EMBL" id="AXCZ01000097">
    <property type="protein sequence ID" value="KGM12321.1"/>
    <property type="molecule type" value="Genomic_DNA"/>
</dbReference>
<accession>A0A0A0BWN3</accession>
<feature type="domain" description="GGDEF" evidence="6">
    <location>
        <begin position="338"/>
        <end position="473"/>
    </location>
</feature>
<dbReference type="Pfam" id="PF13426">
    <property type="entry name" value="PAS_9"/>
    <property type="match status" value="1"/>
</dbReference>
<dbReference type="InterPro" id="IPR035965">
    <property type="entry name" value="PAS-like_dom_sf"/>
</dbReference>
<dbReference type="Pfam" id="PF08447">
    <property type="entry name" value="PAS_3"/>
    <property type="match status" value="1"/>
</dbReference>
<evidence type="ECO:0008006" key="9">
    <source>
        <dbReference type="Google" id="ProtNLM"/>
    </source>
</evidence>
<dbReference type="SMART" id="SM00086">
    <property type="entry name" value="PAC"/>
    <property type="match status" value="1"/>
</dbReference>
<dbReference type="SMART" id="SM00267">
    <property type="entry name" value="GGDEF"/>
    <property type="match status" value="1"/>
</dbReference>
<dbReference type="Pfam" id="PF00990">
    <property type="entry name" value="GGDEF"/>
    <property type="match status" value="1"/>
</dbReference>